<keyword evidence="2" id="KW-1133">Transmembrane helix</keyword>
<name>A0ABW2AI14_9MICO</name>
<keyword evidence="2" id="KW-0812">Transmembrane</keyword>
<dbReference type="Proteomes" id="UP001596298">
    <property type="component" value="Unassembled WGS sequence"/>
</dbReference>
<evidence type="ECO:0000313" key="3">
    <source>
        <dbReference type="EMBL" id="MFC6706471.1"/>
    </source>
</evidence>
<proteinExistence type="predicted"/>
<evidence type="ECO:0000256" key="1">
    <source>
        <dbReference type="SAM" id="MobiDB-lite"/>
    </source>
</evidence>
<feature type="transmembrane region" description="Helical" evidence="2">
    <location>
        <begin position="65"/>
        <end position="83"/>
    </location>
</feature>
<dbReference type="InterPro" id="IPR038750">
    <property type="entry name" value="YczE/YyaS-like"/>
</dbReference>
<gene>
    <name evidence="3" type="ORF">ACFQDH_14700</name>
</gene>
<sequence length="240" mass="25604">MKPTLASLTPREQLRAGKLPTRLVRLFVGLSLYGLAMALFVRAGLGLDPWDVFHYGVAKHLGLDLGTTVILVSIPVLLLWIPLRQWPGFGTISNAIWIGIATNIALAVIPTPHSLTVRIVMLPTALVINAIGGALYIGSQLGPGPRDGLMTGLHLRTGLSLRLVRTSLEITVLAVGWLLGGVVGIGTVLYAVSIGPLVQFFLRFLVVPLDEPVRTTPSEPAPQPESAHQDPCSATLRARG</sequence>
<comment type="caution">
    <text evidence="3">The sequence shown here is derived from an EMBL/GenBank/DDBJ whole genome shotgun (WGS) entry which is preliminary data.</text>
</comment>
<feature type="transmembrane region" description="Helical" evidence="2">
    <location>
        <begin position="23"/>
        <end position="45"/>
    </location>
</feature>
<dbReference type="PANTHER" id="PTHR40078">
    <property type="entry name" value="INTEGRAL MEMBRANE PROTEIN-RELATED"/>
    <property type="match status" value="1"/>
</dbReference>
<reference evidence="4" key="1">
    <citation type="journal article" date="2019" name="Int. J. Syst. Evol. Microbiol.">
        <title>The Global Catalogue of Microorganisms (GCM) 10K type strain sequencing project: providing services to taxonomists for standard genome sequencing and annotation.</title>
        <authorList>
            <consortium name="The Broad Institute Genomics Platform"/>
            <consortium name="The Broad Institute Genome Sequencing Center for Infectious Disease"/>
            <person name="Wu L."/>
            <person name="Ma J."/>
        </authorList>
    </citation>
    <scope>NUCLEOTIDE SEQUENCE [LARGE SCALE GENOMIC DNA]</scope>
    <source>
        <strain evidence="4">CCUG 58127</strain>
    </source>
</reference>
<evidence type="ECO:0000256" key="2">
    <source>
        <dbReference type="SAM" id="Phobius"/>
    </source>
</evidence>
<keyword evidence="4" id="KW-1185">Reference proteome</keyword>
<feature type="region of interest" description="Disordered" evidence="1">
    <location>
        <begin position="214"/>
        <end position="240"/>
    </location>
</feature>
<dbReference type="RefSeq" id="WP_382403130.1">
    <property type="nucleotide sequence ID" value="NZ_JBHSWH010000001.1"/>
</dbReference>
<dbReference type="EMBL" id="JBHSWH010000001">
    <property type="protein sequence ID" value="MFC6706471.1"/>
    <property type="molecule type" value="Genomic_DNA"/>
</dbReference>
<evidence type="ECO:0000313" key="4">
    <source>
        <dbReference type="Proteomes" id="UP001596298"/>
    </source>
</evidence>
<dbReference type="PANTHER" id="PTHR40078:SF1">
    <property type="entry name" value="INTEGRAL MEMBRANE PROTEIN"/>
    <property type="match status" value="1"/>
</dbReference>
<feature type="transmembrane region" description="Helical" evidence="2">
    <location>
        <begin position="95"/>
        <end position="113"/>
    </location>
</feature>
<protein>
    <submittedName>
        <fullName evidence="3">YitT family protein</fullName>
    </submittedName>
</protein>
<feature type="transmembrane region" description="Helical" evidence="2">
    <location>
        <begin position="119"/>
        <end position="138"/>
    </location>
</feature>
<accession>A0ABW2AI14</accession>
<keyword evidence="2" id="KW-0472">Membrane</keyword>
<organism evidence="3 4">
    <name type="scientific">Flexivirga alba</name>
    <dbReference type="NCBI Taxonomy" id="702742"/>
    <lineage>
        <taxon>Bacteria</taxon>
        <taxon>Bacillati</taxon>
        <taxon>Actinomycetota</taxon>
        <taxon>Actinomycetes</taxon>
        <taxon>Micrococcales</taxon>
        <taxon>Dermacoccaceae</taxon>
        <taxon>Flexivirga</taxon>
    </lineage>
</organism>
<dbReference type="Pfam" id="PF19700">
    <property type="entry name" value="DUF6198"/>
    <property type="match status" value="1"/>
</dbReference>